<evidence type="ECO:0008006" key="4">
    <source>
        <dbReference type="Google" id="ProtNLM"/>
    </source>
</evidence>
<sequence>MILYLIIIFLCVGFQAERGVFDFLSYLRLFKQLKKSSLENTTRFKQSLYILIPVLREQLIIEEAILKFSKIQNSSFDIKIAILTSIREESIAGDPTTEEIITESIKSGKLSPYKDRIYIFQDPNTHGNMATQLNFSISQIKSFADSNTFYMVYNADSIINETTFIRLGELLHKYPKEEFAFQQPCAFIKDMHPNSNQFTNAMSLYQSWYCLGHESRIIRNYSVNFEKQLKRENNKKLGVVVGHGSGMTFDLNINNNGYPGDLLTEDLTFGFILSARNVPIFSLPAIEIADVPNQFFMFIKQKSIWFWNFLEYSSCYKKMRKQGHARSQLIPLLIEGISAGAYWFFDTIFILIPFILGIILGSYLVIILAIFSFIIFYITPLYFLKRKLPNVLKQQDFSEYAENVRNTSFIKLLPFLCLIILTNSVGAWIATFKSIRYFFTGKLPVKYKTGN</sequence>
<evidence type="ECO:0000313" key="3">
    <source>
        <dbReference type="Proteomes" id="UP000179214"/>
    </source>
</evidence>
<organism evidence="2 3">
    <name type="scientific">Candidatus Staskawiczbacteria bacterium RIFCSPHIGHO2_12_FULL_38_11</name>
    <dbReference type="NCBI Taxonomy" id="1802209"/>
    <lineage>
        <taxon>Bacteria</taxon>
        <taxon>Candidatus Staskawicziibacteriota</taxon>
    </lineage>
</organism>
<evidence type="ECO:0000256" key="1">
    <source>
        <dbReference type="SAM" id="Phobius"/>
    </source>
</evidence>
<keyword evidence="1" id="KW-0472">Membrane</keyword>
<comment type="caution">
    <text evidence="2">The sequence shown here is derived from an EMBL/GenBank/DDBJ whole genome shotgun (WGS) entry which is preliminary data.</text>
</comment>
<dbReference type="EMBL" id="MHOV01000007">
    <property type="protein sequence ID" value="OGZ70599.1"/>
    <property type="molecule type" value="Genomic_DNA"/>
</dbReference>
<feature type="transmembrane region" description="Helical" evidence="1">
    <location>
        <begin position="329"/>
        <end position="356"/>
    </location>
</feature>
<reference evidence="2 3" key="1">
    <citation type="journal article" date="2016" name="Nat. Commun.">
        <title>Thousands of microbial genomes shed light on interconnected biogeochemical processes in an aquifer system.</title>
        <authorList>
            <person name="Anantharaman K."/>
            <person name="Brown C.T."/>
            <person name="Hug L.A."/>
            <person name="Sharon I."/>
            <person name="Castelle C.J."/>
            <person name="Probst A.J."/>
            <person name="Thomas B.C."/>
            <person name="Singh A."/>
            <person name="Wilkins M.J."/>
            <person name="Karaoz U."/>
            <person name="Brodie E.L."/>
            <person name="Williams K.H."/>
            <person name="Hubbard S.S."/>
            <person name="Banfield J.F."/>
        </authorList>
    </citation>
    <scope>NUCLEOTIDE SEQUENCE [LARGE SCALE GENOMIC DNA]</scope>
</reference>
<feature type="transmembrane region" description="Helical" evidence="1">
    <location>
        <begin position="412"/>
        <end position="432"/>
    </location>
</feature>
<accession>A0A1G2I7A5</accession>
<evidence type="ECO:0000313" key="2">
    <source>
        <dbReference type="EMBL" id="OGZ70599.1"/>
    </source>
</evidence>
<keyword evidence="1" id="KW-1133">Transmembrane helix</keyword>
<protein>
    <recommendedName>
        <fullName evidence="4">Glycosyltransferase 2-like domain-containing protein</fullName>
    </recommendedName>
</protein>
<dbReference type="AlphaFoldDB" id="A0A1G2I7A5"/>
<keyword evidence="1" id="KW-0812">Transmembrane</keyword>
<name>A0A1G2I7A5_9BACT</name>
<dbReference type="InterPro" id="IPR029044">
    <property type="entry name" value="Nucleotide-diphossugar_trans"/>
</dbReference>
<feature type="transmembrane region" description="Helical" evidence="1">
    <location>
        <begin position="363"/>
        <end position="383"/>
    </location>
</feature>
<dbReference type="SUPFAM" id="SSF53448">
    <property type="entry name" value="Nucleotide-diphospho-sugar transferases"/>
    <property type="match status" value="1"/>
</dbReference>
<gene>
    <name evidence="2" type="ORF">A3F47_01505</name>
</gene>
<dbReference type="Proteomes" id="UP000179214">
    <property type="component" value="Unassembled WGS sequence"/>
</dbReference>
<proteinExistence type="predicted"/>